<evidence type="ECO:0000313" key="5">
    <source>
        <dbReference type="Proteomes" id="UP000000267"/>
    </source>
</evidence>
<keyword evidence="5" id="KW-1185">Reference proteome</keyword>
<accession>A7TGG9</accession>
<dbReference type="AlphaFoldDB" id="A7TGG9"/>
<dbReference type="PROSITE" id="PS50256">
    <property type="entry name" value="PIR_REPEAT_2"/>
    <property type="match status" value="2"/>
</dbReference>
<reference evidence="4 5" key="1">
    <citation type="journal article" date="2007" name="Proc. Natl. Acad. Sci. U.S.A.">
        <title>Independent sorting-out of thousands of duplicated gene pairs in two yeast species descended from a whole-genome duplication.</title>
        <authorList>
            <person name="Scannell D.R."/>
            <person name="Frank A.C."/>
            <person name="Conant G.C."/>
            <person name="Byrne K.P."/>
            <person name="Woolfit M."/>
            <person name="Wolfe K.H."/>
        </authorList>
    </citation>
    <scope>NUCLEOTIDE SEQUENCE [LARGE SCALE GENOMIC DNA]</scope>
    <source>
        <strain evidence="5">ATCC 22028 / DSM 70294 / BCRC 21397 / CBS 2163 / NBRC 10782 / NRRL Y-8283 / UCD 57-17</strain>
    </source>
</reference>
<evidence type="ECO:0000256" key="3">
    <source>
        <dbReference type="SAM" id="SignalP"/>
    </source>
</evidence>
<dbReference type="EMBL" id="DS480387">
    <property type="protein sequence ID" value="EDO18576.1"/>
    <property type="molecule type" value="Genomic_DNA"/>
</dbReference>
<dbReference type="GO" id="GO:0005199">
    <property type="term" value="F:structural constituent of cell wall"/>
    <property type="evidence" value="ECO:0007669"/>
    <property type="project" value="InterPro"/>
</dbReference>
<dbReference type="GeneID" id="5546875"/>
<sequence>MKITAATLLLTCVSNVLAGWHGKEPESEESEVPTTLLTTTVTEVVSQITDGQIQATTSTQVLTTTIVPSTIATVTKPSSVIQSSKVESSTPGTTVAPSTIQSAHVTTPVTHTNLVSQITDGQIQASNTPPVPPTNATTIIPHPSGAGARLVVVDAAPAILAVAAALLI</sequence>
<organism evidence="5">
    <name type="scientific">Vanderwaltozyma polyspora (strain ATCC 22028 / DSM 70294 / BCRC 21397 / CBS 2163 / NBRC 10782 / NRRL Y-8283 / UCD 57-17)</name>
    <name type="common">Kluyveromyces polysporus</name>
    <dbReference type="NCBI Taxonomy" id="436907"/>
    <lineage>
        <taxon>Eukaryota</taxon>
        <taxon>Fungi</taxon>
        <taxon>Dikarya</taxon>
        <taxon>Ascomycota</taxon>
        <taxon>Saccharomycotina</taxon>
        <taxon>Saccharomycetes</taxon>
        <taxon>Saccharomycetales</taxon>
        <taxon>Saccharomycetaceae</taxon>
        <taxon>Vanderwaltozyma</taxon>
    </lineage>
</organism>
<dbReference type="Pfam" id="PF00399">
    <property type="entry name" value="PIR"/>
    <property type="match status" value="2"/>
</dbReference>
<dbReference type="Proteomes" id="UP000000267">
    <property type="component" value="Unassembled WGS sequence"/>
</dbReference>
<evidence type="ECO:0000313" key="4">
    <source>
        <dbReference type="EMBL" id="EDO18576.1"/>
    </source>
</evidence>
<evidence type="ECO:0000256" key="1">
    <source>
        <dbReference type="ARBA" id="ARBA00004196"/>
    </source>
</evidence>
<comment type="subcellular location">
    <subcellularLocation>
        <location evidence="1">Cell envelope</location>
    </subcellularLocation>
</comment>
<feature type="chain" id="PRO_5002715067" evidence="3">
    <location>
        <begin position="19"/>
        <end position="168"/>
    </location>
</feature>
<protein>
    <submittedName>
        <fullName evidence="4">Uncharacterized protein</fullName>
    </submittedName>
</protein>
<dbReference type="HOGENOM" id="CLU_1587744_0_0_1"/>
<proteinExistence type="predicted"/>
<keyword evidence="2 3" id="KW-0732">Signal</keyword>
<feature type="signal peptide" evidence="3">
    <location>
        <begin position="1"/>
        <end position="18"/>
    </location>
</feature>
<dbReference type="InParanoid" id="A7TGG9"/>
<dbReference type="PROSITE" id="PS00929">
    <property type="entry name" value="PIR_REPEAT_1"/>
    <property type="match status" value="2"/>
</dbReference>
<gene>
    <name evidence="4" type="ORF">Kpol_1048p6</name>
</gene>
<name>A7TGG9_VANPO</name>
<dbReference type="KEGG" id="vpo:Kpol_1048p6"/>
<dbReference type="RefSeq" id="XP_001646434.1">
    <property type="nucleotide sequence ID" value="XM_001646384.1"/>
</dbReference>
<evidence type="ECO:0000256" key="2">
    <source>
        <dbReference type="ARBA" id="ARBA00022729"/>
    </source>
</evidence>
<dbReference type="InterPro" id="IPR000420">
    <property type="entry name" value="Yeast_PIR_rpt"/>
</dbReference>